<protein>
    <submittedName>
        <fullName evidence="3">Uncharacterized protein</fullName>
    </submittedName>
</protein>
<proteinExistence type="predicted"/>
<evidence type="ECO:0000256" key="2">
    <source>
        <dbReference type="SAM" id="Phobius"/>
    </source>
</evidence>
<feature type="transmembrane region" description="Helical" evidence="2">
    <location>
        <begin position="18"/>
        <end position="37"/>
    </location>
</feature>
<gene>
    <name evidence="3" type="ORF">SINC0208_LOCUS1546</name>
</gene>
<accession>A0A7S3MT98</accession>
<sequence>MGRSWEDLEAQRDMAFKIVYFFITFAIVTFGLLYVYFRINKDELERERENKATRMPMAHDENFFDFLAGQMEMDPQSSLAGLDDSEHTFKASSRQVRKEAPTAKYTHRENTGFGNDAFLED</sequence>
<reference evidence="3" key="1">
    <citation type="submission" date="2021-01" db="EMBL/GenBank/DDBJ databases">
        <authorList>
            <person name="Corre E."/>
            <person name="Pelletier E."/>
            <person name="Niang G."/>
            <person name="Scheremetjew M."/>
            <person name="Finn R."/>
            <person name="Kale V."/>
            <person name="Holt S."/>
            <person name="Cochrane G."/>
            <person name="Meng A."/>
            <person name="Brown T."/>
            <person name="Cohen L."/>
        </authorList>
    </citation>
    <scope>NUCLEOTIDE SEQUENCE</scope>
    <source>
        <strain evidence="3">S3</strain>
    </source>
</reference>
<keyword evidence="2" id="KW-0472">Membrane</keyword>
<feature type="region of interest" description="Disordered" evidence="1">
    <location>
        <begin position="90"/>
        <end position="121"/>
    </location>
</feature>
<keyword evidence="2" id="KW-1133">Transmembrane helix</keyword>
<keyword evidence="2" id="KW-0812">Transmembrane</keyword>
<name>A0A7S3MT98_9SPIT</name>
<organism evidence="3">
    <name type="scientific">Strombidium inclinatum</name>
    <dbReference type="NCBI Taxonomy" id="197538"/>
    <lineage>
        <taxon>Eukaryota</taxon>
        <taxon>Sar</taxon>
        <taxon>Alveolata</taxon>
        <taxon>Ciliophora</taxon>
        <taxon>Intramacronucleata</taxon>
        <taxon>Spirotrichea</taxon>
        <taxon>Oligotrichia</taxon>
        <taxon>Strombidiidae</taxon>
        <taxon>Strombidium</taxon>
    </lineage>
</organism>
<feature type="compositionally biased region" description="Basic and acidic residues" evidence="1">
    <location>
        <begin position="96"/>
        <end position="110"/>
    </location>
</feature>
<dbReference type="AlphaFoldDB" id="A0A7S3MT98"/>
<dbReference type="EMBL" id="HBIH01003584">
    <property type="protein sequence ID" value="CAE0320965.1"/>
    <property type="molecule type" value="Transcribed_RNA"/>
</dbReference>
<evidence type="ECO:0000313" key="3">
    <source>
        <dbReference type="EMBL" id="CAE0320965.1"/>
    </source>
</evidence>
<evidence type="ECO:0000256" key="1">
    <source>
        <dbReference type="SAM" id="MobiDB-lite"/>
    </source>
</evidence>